<proteinExistence type="predicted"/>
<dbReference type="Proteomes" id="UP000001555">
    <property type="component" value="Unassembled WGS sequence"/>
</dbReference>
<feature type="compositionally biased region" description="Basic residues" evidence="1">
    <location>
        <begin position="112"/>
        <end position="128"/>
    </location>
</feature>
<reference evidence="4" key="2">
    <citation type="submission" date="2020-05" db="UniProtKB">
        <authorList>
            <consortium name="EnsemblMetazoa"/>
        </authorList>
    </citation>
    <scope>IDENTIFICATION</scope>
    <source>
        <strain evidence="4">wikel</strain>
    </source>
</reference>
<keyword evidence="2" id="KW-1133">Transmembrane helix</keyword>
<evidence type="ECO:0000313" key="5">
    <source>
        <dbReference type="Proteomes" id="UP000001555"/>
    </source>
</evidence>
<feature type="non-terminal residue" evidence="3">
    <location>
        <position position="1"/>
    </location>
</feature>
<evidence type="ECO:0000256" key="1">
    <source>
        <dbReference type="SAM" id="MobiDB-lite"/>
    </source>
</evidence>
<dbReference type="HOGENOM" id="CLU_1965032_0_0_1"/>
<reference evidence="3 5" key="1">
    <citation type="submission" date="2008-03" db="EMBL/GenBank/DDBJ databases">
        <title>Annotation of Ixodes scapularis.</title>
        <authorList>
            <consortium name="Ixodes scapularis Genome Project Consortium"/>
            <person name="Caler E."/>
            <person name="Hannick L.I."/>
            <person name="Bidwell S."/>
            <person name="Joardar V."/>
            <person name="Thiagarajan M."/>
            <person name="Amedeo P."/>
            <person name="Galinsky K.J."/>
            <person name="Schobel S."/>
            <person name="Inman J."/>
            <person name="Hostetler J."/>
            <person name="Miller J."/>
            <person name="Hammond M."/>
            <person name="Megy K."/>
            <person name="Lawson D."/>
            <person name="Kodira C."/>
            <person name="Sutton G."/>
            <person name="Meyer J."/>
            <person name="Hill C.A."/>
            <person name="Birren B."/>
            <person name="Nene V."/>
            <person name="Collins F."/>
            <person name="Alarcon-Chaidez F."/>
            <person name="Wikel S."/>
            <person name="Strausberg R."/>
        </authorList>
    </citation>
    <scope>NUCLEOTIDE SEQUENCE [LARGE SCALE GENOMIC DNA]</scope>
    <source>
        <strain evidence="5">Wikel</strain>
        <strain evidence="3">Wikel colony</strain>
    </source>
</reference>
<evidence type="ECO:0000313" key="4">
    <source>
        <dbReference type="EnsemblMetazoa" id="ISCW010813-PA"/>
    </source>
</evidence>
<protein>
    <submittedName>
        <fullName evidence="3 4">Uncharacterized protein</fullName>
    </submittedName>
</protein>
<dbReference type="AlphaFoldDB" id="B7Q5B0"/>
<keyword evidence="2" id="KW-0472">Membrane</keyword>
<feature type="non-terminal residue" evidence="3">
    <location>
        <position position="128"/>
    </location>
</feature>
<dbReference type="PaxDb" id="6945-B7Q5B0"/>
<evidence type="ECO:0000256" key="2">
    <source>
        <dbReference type="SAM" id="Phobius"/>
    </source>
</evidence>
<dbReference type="VEuPathDB" id="VectorBase:ISCI010813"/>
<dbReference type="InParanoid" id="B7Q5B0"/>
<dbReference type="VEuPathDB" id="VectorBase:ISCW010813"/>
<keyword evidence="5" id="KW-1185">Reference proteome</keyword>
<name>B7Q5B0_IXOSC</name>
<feature type="transmembrane region" description="Helical" evidence="2">
    <location>
        <begin position="20"/>
        <end position="38"/>
    </location>
</feature>
<dbReference type="EnsemblMetazoa" id="ISCW010813-RA">
    <property type="protein sequence ID" value="ISCW010813-PA"/>
    <property type="gene ID" value="ISCW010813"/>
</dbReference>
<dbReference type="EMBL" id="DS860524">
    <property type="protein sequence ID" value="EEC14032.1"/>
    <property type="molecule type" value="Genomic_DNA"/>
</dbReference>
<sequence length="128" mass="14235">WAKKLQQVRAKTDGGREVVFSFYWSFVFFCAVLTHSIWPSTNSPNFPPCCNIQAETGRERGHVAKWSRLIGSAIACKLPAHCRLSGARRGAVGTKGKSNEIAATAAAEEGRAHRRTRGKKRRRPRNIS</sequence>
<feature type="region of interest" description="Disordered" evidence="1">
    <location>
        <begin position="89"/>
        <end position="128"/>
    </location>
</feature>
<gene>
    <name evidence="3" type="ORF">IscW_ISCW010813</name>
</gene>
<dbReference type="EMBL" id="ABJB010812908">
    <property type="status" value="NOT_ANNOTATED_CDS"/>
    <property type="molecule type" value="Genomic_DNA"/>
</dbReference>
<organism>
    <name type="scientific">Ixodes scapularis</name>
    <name type="common">Black-legged tick</name>
    <name type="synonym">Deer tick</name>
    <dbReference type="NCBI Taxonomy" id="6945"/>
    <lineage>
        <taxon>Eukaryota</taxon>
        <taxon>Metazoa</taxon>
        <taxon>Ecdysozoa</taxon>
        <taxon>Arthropoda</taxon>
        <taxon>Chelicerata</taxon>
        <taxon>Arachnida</taxon>
        <taxon>Acari</taxon>
        <taxon>Parasitiformes</taxon>
        <taxon>Ixodida</taxon>
        <taxon>Ixodoidea</taxon>
        <taxon>Ixodidae</taxon>
        <taxon>Ixodinae</taxon>
        <taxon>Ixodes</taxon>
    </lineage>
</organism>
<evidence type="ECO:0000313" key="3">
    <source>
        <dbReference type="EMBL" id="EEC14032.1"/>
    </source>
</evidence>
<keyword evidence="2" id="KW-0812">Transmembrane</keyword>
<accession>B7Q5B0</accession>